<evidence type="ECO:0000313" key="2">
    <source>
        <dbReference type="Proteomes" id="UP000008177"/>
    </source>
</evidence>
<sequence length="90" mass="10481">MAEEPLRFYTSGATIAKSSKTRAGPPQFKKARVDFSMPEDQTDRLWFNTENGGFLRFKRTNHIEWSRKWVGYVTEAFEEGEEDLKTMIQG</sequence>
<proteinExistence type="predicted"/>
<protein>
    <submittedName>
        <fullName evidence="1">Uncharacterized protein</fullName>
    </submittedName>
</protein>
<dbReference type="Proteomes" id="UP000008177">
    <property type="component" value="Unplaced contigs"/>
</dbReference>
<organism evidence="1 2">
    <name type="scientific">Botryotinia fuckeliana (strain T4)</name>
    <name type="common">Noble rot fungus</name>
    <name type="synonym">Botrytis cinerea</name>
    <dbReference type="NCBI Taxonomy" id="999810"/>
    <lineage>
        <taxon>Eukaryota</taxon>
        <taxon>Fungi</taxon>
        <taxon>Dikarya</taxon>
        <taxon>Ascomycota</taxon>
        <taxon>Pezizomycotina</taxon>
        <taxon>Leotiomycetes</taxon>
        <taxon>Helotiales</taxon>
        <taxon>Sclerotiniaceae</taxon>
        <taxon>Botrytis</taxon>
    </lineage>
</organism>
<reference evidence="2" key="1">
    <citation type="journal article" date="2011" name="PLoS Genet.">
        <title>Genomic analysis of the necrotrophic fungal pathogens Sclerotinia sclerotiorum and Botrytis cinerea.</title>
        <authorList>
            <person name="Amselem J."/>
            <person name="Cuomo C.A."/>
            <person name="van Kan J.A."/>
            <person name="Viaud M."/>
            <person name="Benito E.P."/>
            <person name="Couloux A."/>
            <person name="Coutinho P.M."/>
            <person name="de Vries R.P."/>
            <person name="Dyer P.S."/>
            <person name="Fillinger S."/>
            <person name="Fournier E."/>
            <person name="Gout L."/>
            <person name="Hahn M."/>
            <person name="Kohn L."/>
            <person name="Lapalu N."/>
            <person name="Plummer K.M."/>
            <person name="Pradier J.M."/>
            <person name="Quevillon E."/>
            <person name="Sharon A."/>
            <person name="Simon A."/>
            <person name="ten Have A."/>
            <person name="Tudzynski B."/>
            <person name="Tudzynski P."/>
            <person name="Wincker P."/>
            <person name="Andrew M."/>
            <person name="Anthouard V."/>
            <person name="Beever R.E."/>
            <person name="Beffa R."/>
            <person name="Benoit I."/>
            <person name="Bouzid O."/>
            <person name="Brault B."/>
            <person name="Chen Z."/>
            <person name="Choquer M."/>
            <person name="Collemare J."/>
            <person name="Cotton P."/>
            <person name="Danchin E.G."/>
            <person name="Da Silva C."/>
            <person name="Gautier A."/>
            <person name="Giraud C."/>
            <person name="Giraud T."/>
            <person name="Gonzalez C."/>
            <person name="Grossetete S."/>
            <person name="Guldener U."/>
            <person name="Henrissat B."/>
            <person name="Howlett B.J."/>
            <person name="Kodira C."/>
            <person name="Kretschmer M."/>
            <person name="Lappartient A."/>
            <person name="Leroch M."/>
            <person name="Levis C."/>
            <person name="Mauceli E."/>
            <person name="Neuveglise C."/>
            <person name="Oeser B."/>
            <person name="Pearson M."/>
            <person name="Poulain J."/>
            <person name="Poussereau N."/>
            <person name="Quesneville H."/>
            <person name="Rascle C."/>
            <person name="Schumacher J."/>
            <person name="Segurens B."/>
            <person name="Sexton A."/>
            <person name="Silva E."/>
            <person name="Sirven C."/>
            <person name="Soanes D.M."/>
            <person name="Talbot N.J."/>
            <person name="Templeton M."/>
            <person name="Yandava C."/>
            <person name="Yarden O."/>
            <person name="Zeng Q."/>
            <person name="Rollins J.A."/>
            <person name="Lebrun M.H."/>
            <person name="Dickman M."/>
        </authorList>
    </citation>
    <scope>NUCLEOTIDE SEQUENCE [LARGE SCALE GENOMIC DNA]</scope>
    <source>
        <strain evidence="2">T4</strain>
    </source>
</reference>
<dbReference type="InParanoid" id="G2XXD5"/>
<evidence type="ECO:0000313" key="1">
    <source>
        <dbReference type="EMBL" id="CCD45213.1"/>
    </source>
</evidence>
<gene>
    <name evidence="1" type="ORF">BofuT4_uP009300.1</name>
</gene>
<dbReference type="HOGENOM" id="CLU_2440575_0_0_1"/>
<name>G2XXD5_BOTF4</name>
<dbReference type="EMBL" id="FQ790275">
    <property type="protein sequence ID" value="CCD45213.1"/>
    <property type="molecule type" value="Genomic_DNA"/>
</dbReference>
<dbReference type="AlphaFoldDB" id="G2XXD5"/>
<accession>G2XXD5</accession>